<reference evidence="4" key="1">
    <citation type="submission" date="2019-09" db="EMBL/GenBank/DDBJ databases">
        <authorList>
            <person name="Chandra G."/>
            <person name="Truman W A."/>
        </authorList>
    </citation>
    <scope>NUCLEOTIDE SEQUENCE [LARGE SCALE GENOMIC DNA]</scope>
    <source>
        <strain evidence="4">PS652</strain>
    </source>
</reference>
<dbReference type="EMBL" id="OZ024668">
    <property type="protein sequence ID" value="CAK9889883.1"/>
    <property type="molecule type" value="Genomic_DNA"/>
</dbReference>
<protein>
    <submittedName>
        <fullName evidence="4">Uncharacterized protein</fullName>
    </submittedName>
</protein>
<keyword evidence="2" id="KW-0732">Signal</keyword>
<organism evidence="4">
    <name type="scientific">Pseudomonas fluorescens</name>
    <dbReference type="NCBI Taxonomy" id="294"/>
    <lineage>
        <taxon>Bacteria</taxon>
        <taxon>Pseudomonadati</taxon>
        <taxon>Pseudomonadota</taxon>
        <taxon>Gammaproteobacteria</taxon>
        <taxon>Pseudomonadales</taxon>
        <taxon>Pseudomonadaceae</taxon>
        <taxon>Pseudomonas</taxon>
    </lineage>
</organism>
<name>A0A5E6TR26_PSEFL</name>
<dbReference type="AlphaFoldDB" id="A0A5E6TR26"/>
<gene>
    <name evidence="3" type="ORF">PS652_02716</name>
    <name evidence="4" type="ORF">PS652_03013</name>
</gene>
<feature type="region of interest" description="Disordered" evidence="1">
    <location>
        <begin position="38"/>
        <end position="90"/>
    </location>
</feature>
<reference evidence="3 5" key="2">
    <citation type="submission" date="2024-03" db="EMBL/GenBank/DDBJ databases">
        <authorList>
            <person name="Alaster D. Moffat"/>
            <person name="Govind Chandra"/>
            <person name="Andrew W. Truman"/>
        </authorList>
    </citation>
    <scope>NUCLEOTIDE SEQUENCE [LARGE SCALE GENOMIC DNA]</scope>
    <source>
        <strain evidence="3">PS652</strain>
    </source>
</reference>
<evidence type="ECO:0000256" key="2">
    <source>
        <dbReference type="SAM" id="SignalP"/>
    </source>
</evidence>
<feature type="signal peptide" evidence="2">
    <location>
        <begin position="1"/>
        <end position="24"/>
    </location>
</feature>
<dbReference type="RefSeq" id="WP_141231073.1">
    <property type="nucleotide sequence ID" value="NZ_OZ024668.1"/>
</dbReference>
<dbReference type="Proteomes" id="UP000326595">
    <property type="component" value="Chromosome"/>
</dbReference>
<feature type="compositionally biased region" description="Polar residues" evidence="1">
    <location>
        <begin position="45"/>
        <end position="58"/>
    </location>
</feature>
<evidence type="ECO:0000313" key="3">
    <source>
        <dbReference type="EMBL" id="CAK9889883.1"/>
    </source>
</evidence>
<evidence type="ECO:0000313" key="4">
    <source>
        <dbReference type="EMBL" id="VVM95546.1"/>
    </source>
</evidence>
<evidence type="ECO:0000256" key="1">
    <source>
        <dbReference type="SAM" id="MobiDB-lite"/>
    </source>
</evidence>
<feature type="chain" id="PRO_5022730005" evidence="2">
    <location>
        <begin position="25"/>
        <end position="90"/>
    </location>
</feature>
<sequence precursor="true">MSSIKTKVLMGVMVMALLPTGSWAKDFECSAYDLSINGGKGADARQTNNEESYGSNVTEAEKNYRDSRPDYKDSTKFSVSCVEREVEPEE</sequence>
<proteinExistence type="predicted"/>
<feature type="compositionally biased region" description="Basic and acidic residues" evidence="1">
    <location>
        <begin position="59"/>
        <end position="75"/>
    </location>
</feature>
<dbReference type="EMBL" id="CABVHG010000017">
    <property type="protein sequence ID" value="VVM95546.1"/>
    <property type="molecule type" value="Genomic_DNA"/>
</dbReference>
<accession>A0A5E6TR26</accession>
<evidence type="ECO:0000313" key="5">
    <source>
        <dbReference type="Proteomes" id="UP000326595"/>
    </source>
</evidence>